<keyword evidence="10 14" id="KW-0067">ATP-binding</keyword>
<comment type="catalytic activity">
    <reaction evidence="1 14">
        <text>ATP + protein L-histidine = ADP + protein N-phospho-L-histidine.</text>
        <dbReference type="EC" id="2.7.13.3"/>
    </reaction>
</comment>
<evidence type="ECO:0000256" key="14">
    <source>
        <dbReference type="PIRNR" id="PIRNR003167"/>
    </source>
</evidence>
<evidence type="ECO:0000256" key="9">
    <source>
        <dbReference type="ARBA" id="ARBA00022777"/>
    </source>
</evidence>
<evidence type="ECO:0000256" key="11">
    <source>
        <dbReference type="ARBA" id="ARBA00022989"/>
    </source>
</evidence>
<dbReference type="EMBL" id="AP024238">
    <property type="protein sequence ID" value="BCO26896.1"/>
    <property type="molecule type" value="Genomic_DNA"/>
</dbReference>
<sequence>MSPSRHWSLGSKLLMVGMPFLLLVFAATIATLWVSWQLDGGAAAVNEAGRMRMQSYRMSLSIGTGETFELNAQKSEFEHSLVTLKNGDPERPLFVPWDEGTIERFAVVEADWNRYQSRWIEVHPTVFGELRADTVAFASHIDDFVNNIEVHIAHWTALLHLLQMSMLASVIIGATVLLYTGYLFVLEPVGQLKQAIEKIQLGDFDARVTRVSSDEFGTLADGFNGMAEHLQSMYRNLEGKVSEKTLLLQEKSERLESLYAVTNLVAKATSLDALAQEFTKNIAQISHADGVALRWSNQGGQRYLMLAAHGLPAAMVDAEQCIYSGDCHCGASMEEHTLKVVPIRSLKPTPLPHCARVGFETLVTIPVRLHETVMGEVALFYHAHIIPSASERSLLEALSSHLASGMENLRLNSLEKEAAVSQERHLLARELHDSIAQSLAFLKIQVQLMRDAIKTSNESEVAKILEEIDAGVRESYGDVRELLMHFRTRTNTEDIEPALVTTLQKFEHQSGIKTTLSINGQGLPLAPDVQIQVLHILQEALSNVRKHARASQAWLDVQQQPTWRFEVRDDGIGFNPDTDQHDETHVGMRIMNERAQRIGAHIEVISTPLCGSSVILSLPKQSPPSTTNPARMGNSQTI</sequence>
<dbReference type="SUPFAM" id="SSF55874">
    <property type="entry name" value="ATPase domain of HSP90 chaperone/DNA topoisomerase II/histidine kinase"/>
    <property type="match status" value="1"/>
</dbReference>
<feature type="compositionally biased region" description="Polar residues" evidence="15">
    <location>
        <begin position="619"/>
        <end position="638"/>
    </location>
</feature>
<evidence type="ECO:0000256" key="13">
    <source>
        <dbReference type="ARBA" id="ARBA00023136"/>
    </source>
</evidence>
<dbReference type="InterPro" id="IPR036890">
    <property type="entry name" value="HATPase_C_sf"/>
</dbReference>
<keyword evidence="9 14" id="KW-0418">Kinase</keyword>
<gene>
    <name evidence="18" type="ORF">MIZ03_1782</name>
</gene>
<dbReference type="InterPro" id="IPR050482">
    <property type="entry name" value="Sensor_HK_TwoCompSys"/>
</dbReference>
<dbReference type="Pfam" id="PF13675">
    <property type="entry name" value="PilJ"/>
    <property type="match status" value="1"/>
</dbReference>
<dbReference type="PIRSF" id="PIRSF003167">
    <property type="entry name" value="STHK_NarX/NarQ"/>
    <property type="match status" value="1"/>
</dbReference>
<keyword evidence="7 16" id="KW-0812">Transmembrane</keyword>
<dbReference type="PROSITE" id="PS50885">
    <property type="entry name" value="HAMP"/>
    <property type="match status" value="1"/>
</dbReference>
<dbReference type="SMART" id="SM00387">
    <property type="entry name" value="HATPase_c"/>
    <property type="match status" value="1"/>
</dbReference>
<dbReference type="InterPro" id="IPR029016">
    <property type="entry name" value="GAF-like_dom_sf"/>
</dbReference>
<dbReference type="CDD" id="cd06225">
    <property type="entry name" value="HAMP"/>
    <property type="match status" value="1"/>
</dbReference>
<dbReference type="InterPro" id="IPR042295">
    <property type="entry name" value="NarX-like_N_sf"/>
</dbReference>
<keyword evidence="12 14" id="KW-0902">Two-component regulatory system</keyword>
<comment type="subcellular location">
    <subcellularLocation>
        <location evidence="2">Cell inner membrane</location>
        <topology evidence="2">Multi-pass membrane protein</topology>
    </subcellularLocation>
</comment>
<evidence type="ECO:0000256" key="10">
    <source>
        <dbReference type="ARBA" id="ARBA00022840"/>
    </source>
</evidence>
<dbReference type="InterPro" id="IPR016380">
    <property type="entry name" value="Sig_transdc_His_kin_NarX/NarQ"/>
</dbReference>
<feature type="transmembrane region" description="Helical" evidence="16">
    <location>
        <begin position="12"/>
        <end position="36"/>
    </location>
</feature>
<evidence type="ECO:0000256" key="1">
    <source>
        <dbReference type="ARBA" id="ARBA00000085"/>
    </source>
</evidence>
<keyword evidence="6 14" id="KW-0808">Transferase</keyword>
<protein>
    <recommendedName>
        <fullName evidence="14">Sensor protein</fullName>
        <ecNumber evidence="14">2.7.13.3</ecNumber>
    </recommendedName>
</protein>
<evidence type="ECO:0000256" key="5">
    <source>
        <dbReference type="ARBA" id="ARBA00022553"/>
    </source>
</evidence>
<dbReference type="CDD" id="cd16917">
    <property type="entry name" value="HATPase_UhpB-NarQ-NarX-like"/>
    <property type="match status" value="1"/>
</dbReference>
<dbReference type="Gene3D" id="1.20.120.960">
    <property type="entry name" value="Histidine kinase NarX, sensor domain"/>
    <property type="match status" value="1"/>
</dbReference>
<proteinExistence type="predicted"/>
<dbReference type="InterPro" id="IPR003660">
    <property type="entry name" value="HAMP_dom"/>
</dbReference>
<evidence type="ECO:0000256" key="6">
    <source>
        <dbReference type="ARBA" id="ARBA00022679"/>
    </source>
</evidence>
<keyword evidence="4 14" id="KW-0997">Cell inner membrane</keyword>
<evidence type="ECO:0000256" key="7">
    <source>
        <dbReference type="ARBA" id="ARBA00022692"/>
    </source>
</evidence>
<evidence type="ECO:0000256" key="3">
    <source>
        <dbReference type="ARBA" id="ARBA00022475"/>
    </source>
</evidence>
<name>A0ABM7MKT0_9BURK</name>
<dbReference type="EC" id="2.7.13.3" evidence="14"/>
<dbReference type="Pfam" id="PF00672">
    <property type="entry name" value="HAMP"/>
    <property type="match status" value="1"/>
</dbReference>
<evidence type="ECO:0000256" key="4">
    <source>
        <dbReference type="ARBA" id="ARBA00022519"/>
    </source>
</evidence>
<reference evidence="18 19" key="1">
    <citation type="journal article" date="2021" name="Microbiol. Spectr.">
        <title>A Single Bacterium Capable of Oxidation and Reduction of Iron at Circumneutral pH.</title>
        <authorList>
            <person name="Kato S."/>
            <person name="Ohkuma M."/>
        </authorList>
    </citation>
    <scope>NUCLEOTIDE SEQUENCE [LARGE SCALE GENOMIC DNA]</scope>
    <source>
        <strain evidence="18 19">MIZ03</strain>
    </source>
</reference>
<dbReference type="Gene3D" id="3.30.565.10">
    <property type="entry name" value="Histidine kinase-like ATPase, C-terminal domain"/>
    <property type="match status" value="1"/>
</dbReference>
<dbReference type="Gene3D" id="3.30.450.40">
    <property type="match status" value="1"/>
</dbReference>
<feature type="transmembrane region" description="Helical" evidence="16">
    <location>
        <begin position="164"/>
        <end position="185"/>
    </location>
</feature>
<dbReference type="Gene3D" id="6.10.340.10">
    <property type="match status" value="1"/>
</dbReference>
<dbReference type="Pfam" id="PF07730">
    <property type="entry name" value="HisKA_3"/>
    <property type="match status" value="1"/>
</dbReference>
<evidence type="ECO:0000256" key="12">
    <source>
        <dbReference type="ARBA" id="ARBA00023012"/>
    </source>
</evidence>
<dbReference type="SUPFAM" id="SSF55781">
    <property type="entry name" value="GAF domain-like"/>
    <property type="match status" value="1"/>
</dbReference>
<keyword evidence="8 14" id="KW-0547">Nucleotide-binding</keyword>
<keyword evidence="11 16" id="KW-1133">Transmembrane helix</keyword>
<dbReference type="Proteomes" id="UP000824366">
    <property type="component" value="Chromosome"/>
</dbReference>
<evidence type="ECO:0000256" key="2">
    <source>
        <dbReference type="ARBA" id="ARBA00004429"/>
    </source>
</evidence>
<evidence type="ECO:0000256" key="16">
    <source>
        <dbReference type="SAM" id="Phobius"/>
    </source>
</evidence>
<keyword evidence="13 14" id="KW-0472">Membrane</keyword>
<dbReference type="SUPFAM" id="SSF158472">
    <property type="entry name" value="HAMP domain-like"/>
    <property type="match status" value="1"/>
</dbReference>
<evidence type="ECO:0000313" key="19">
    <source>
        <dbReference type="Proteomes" id="UP000824366"/>
    </source>
</evidence>
<dbReference type="SMART" id="SM00304">
    <property type="entry name" value="HAMP"/>
    <property type="match status" value="1"/>
</dbReference>
<dbReference type="InterPro" id="IPR003594">
    <property type="entry name" value="HATPase_dom"/>
</dbReference>
<dbReference type="InterPro" id="IPR011712">
    <property type="entry name" value="Sig_transdc_His_kin_sub3_dim/P"/>
</dbReference>
<feature type="region of interest" description="Disordered" evidence="15">
    <location>
        <begin position="617"/>
        <end position="638"/>
    </location>
</feature>
<evidence type="ECO:0000256" key="15">
    <source>
        <dbReference type="SAM" id="MobiDB-lite"/>
    </source>
</evidence>
<keyword evidence="19" id="KW-1185">Reference proteome</keyword>
<evidence type="ECO:0000259" key="17">
    <source>
        <dbReference type="PROSITE" id="PS50885"/>
    </source>
</evidence>
<accession>A0ABM7MKT0</accession>
<dbReference type="PANTHER" id="PTHR24421">
    <property type="entry name" value="NITRATE/NITRITE SENSOR PROTEIN NARX-RELATED"/>
    <property type="match status" value="1"/>
</dbReference>
<dbReference type="PANTHER" id="PTHR24421:SF10">
    <property type="entry name" value="NITRATE_NITRITE SENSOR PROTEIN NARQ"/>
    <property type="match status" value="1"/>
</dbReference>
<keyword evidence="3 14" id="KW-1003">Cell membrane</keyword>
<dbReference type="Gene3D" id="1.20.5.1930">
    <property type="match status" value="1"/>
</dbReference>
<evidence type="ECO:0000313" key="18">
    <source>
        <dbReference type="EMBL" id="BCO26896.1"/>
    </source>
</evidence>
<keyword evidence="5" id="KW-0597">Phosphoprotein</keyword>
<organism evidence="18 19">
    <name type="scientific">Rhodoferax lithotrophicus</name>
    <dbReference type="NCBI Taxonomy" id="2798804"/>
    <lineage>
        <taxon>Bacteria</taxon>
        <taxon>Pseudomonadati</taxon>
        <taxon>Pseudomonadota</taxon>
        <taxon>Betaproteobacteria</taxon>
        <taxon>Burkholderiales</taxon>
        <taxon>Comamonadaceae</taxon>
        <taxon>Rhodoferax</taxon>
    </lineage>
</organism>
<feature type="domain" description="HAMP" evidence="17">
    <location>
        <begin position="183"/>
        <end position="235"/>
    </location>
</feature>
<dbReference type="Pfam" id="PF02518">
    <property type="entry name" value="HATPase_c"/>
    <property type="match status" value="1"/>
</dbReference>
<evidence type="ECO:0000256" key="8">
    <source>
        <dbReference type="ARBA" id="ARBA00022741"/>
    </source>
</evidence>
<dbReference type="InterPro" id="IPR029095">
    <property type="entry name" value="NarX-like_N"/>
</dbReference>